<organism evidence="1 2">
    <name type="scientific">Gigaspora margarita</name>
    <dbReference type="NCBI Taxonomy" id="4874"/>
    <lineage>
        <taxon>Eukaryota</taxon>
        <taxon>Fungi</taxon>
        <taxon>Fungi incertae sedis</taxon>
        <taxon>Mucoromycota</taxon>
        <taxon>Glomeromycotina</taxon>
        <taxon>Glomeromycetes</taxon>
        <taxon>Diversisporales</taxon>
        <taxon>Gigasporaceae</taxon>
        <taxon>Gigaspora</taxon>
    </lineage>
</organism>
<dbReference type="Proteomes" id="UP000789901">
    <property type="component" value="Unassembled WGS sequence"/>
</dbReference>
<proteinExistence type="predicted"/>
<gene>
    <name evidence="1" type="ORF">GMARGA_LOCUS23353</name>
</gene>
<protein>
    <submittedName>
        <fullName evidence="1">812_t:CDS:1</fullName>
    </submittedName>
</protein>
<dbReference type="PANTHER" id="PTHR47718">
    <property type="entry name" value="OS01G0519700 PROTEIN"/>
    <property type="match status" value="1"/>
</dbReference>
<sequence length="327" mass="37894">MPKVNDEFESLEAFEDAAKSAAKYRGFAFSRKDSNLTEHNSKSPFVVLQYTKEETQKRKKDTKRDSCPVCIRVTATKCQLVTDIQNTEIMWVVMKAIFKHNHSMLESEEVATFPQYRSMSLSQKILVKQLHDNNAPTQVITAAVNKTIDGGIILSKDIINEHARIRLALNKGYNNDSTQTLLRLFKEHDYMVVALKTAKGYLTHLFFSHIEAAKCVAKSLYQIVMAWIEDKSEASYTWFLQTLRKRIYNAYIFPETDRMLCVWHLLEQNLKVNCRKLFKTDNDYEAFKKEVEALRFTEKEEEIPQALNAIEKAAKKGHSSEKIELYI</sequence>
<name>A0ABN7VVV1_GIGMA</name>
<accession>A0ABN7VVV1</accession>
<dbReference type="EMBL" id="CAJVQB010023532">
    <property type="protein sequence ID" value="CAG8802120.1"/>
    <property type="molecule type" value="Genomic_DNA"/>
</dbReference>
<evidence type="ECO:0000313" key="2">
    <source>
        <dbReference type="Proteomes" id="UP000789901"/>
    </source>
</evidence>
<keyword evidence="2" id="KW-1185">Reference proteome</keyword>
<comment type="caution">
    <text evidence="1">The sequence shown here is derived from an EMBL/GenBank/DDBJ whole genome shotgun (WGS) entry which is preliminary data.</text>
</comment>
<reference evidence="1 2" key="1">
    <citation type="submission" date="2021-06" db="EMBL/GenBank/DDBJ databases">
        <authorList>
            <person name="Kallberg Y."/>
            <person name="Tangrot J."/>
            <person name="Rosling A."/>
        </authorList>
    </citation>
    <scope>NUCLEOTIDE SEQUENCE [LARGE SCALE GENOMIC DNA]</scope>
    <source>
        <strain evidence="1 2">120-4 pot B 10/14</strain>
    </source>
</reference>
<evidence type="ECO:0000313" key="1">
    <source>
        <dbReference type="EMBL" id="CAG8802120.1"/>
    </source>
</evidence>